<evidence type="ECO:0000259" key="12">
    <source>
        <dbReference type="Pfam" id="PF01467"/>
    </source>
</evidence>
<evidence type="ECO:0000256" key="9">
    <source>
        <dbReference type="ARBA" id="ARBA00023027"/>
    </source>
</evidence>
<evidence type="ECO:0000256" key="10">
    <source>
        <dbReference type="ARBA" id="ARBA00048721"/>
    </source>
</evidence>
<comment type="caution">
    <text evidence="13">The sequence shown here is derived from an EMBL/GenBank/DDBJ whole genome shotgun (WGS) entry which is preliminary data.</text>
</comment>
<evidence type="ECO:0000256" key="6">
    <source>
        <dbReference type="ARBA" id="ARBA00022695"/>
    </source>
</evidence>
<dbReference type="InterPro" id="IPR005248">
    <property type="entry name" value="NadD/NMNAT"/>
</dbReference>
<evidence type="ECO:0000256" key="1">
    <source>
        <dbReference type="ARBA" id="ARBA00002324"/>
    </source>
</evidence>
<dbReference type="CDD" id="cd02165">
    <property type="entry name" value="NMNAT"/>
    <property type="match status" value="1"/>
</dbReference>
<dbReference type="Pfam" id="PF01467">
    <property type="entry name" value="CTP_transf_like"/>
    <property type="match status" value="1"/>
</dbReference>
<keyword evidence="7 11" id="KW-0547">Nucleotide-binding</keyword>
<dbReference type="EMBL" id="JAUSRO010000014">
    <property type="protein sequence ID" value="MDP9901869.1"/>
    <property type="molecule type" value="Genomic_DNA"/>
</dbReference>
<accession>A0ABT9SBZ2</accession>
<reference evidence="13 14" key="1">
    <citation type="submission" date="2023-07" db="EMBL/GenBank/DDBJ databases">
        <title>Sorghum-associated microbial communities from plants grown in Nebraska, USA.</title>
        <authorList>
            <person name="Schachtman D."/>
        </authorList>
    </citation>
    <scope>NUCLEOTIDE SEQUENCE [LARGE SCALE GENOMIC DNA]</scope>
    <source>
        <strain evidence="13 14">DS1607</strain>
    </source>
</reference>
<comment type="similarity">
    <text evidence="3 11">Belongs to the NadD family.</text>
</comment>
<keyword evidence="8 11" id="KW-0067">ATP-binding</keyword>
<evidence type="ECO:0000256" key="2">
    <source>
        <dbReference type="ARBA" id="ARBA00005019"/>
    </source>
</evidence>
<dbReference type="GO" id="GO:0016787">
    <property type="term" value="F:hydrolase activity"/>
    <property type="evidence" value="ECO:0007669"/>
    <property type="project" value="UniProtKB-KW"/>
</dbReference>
<evidence type="ECO:0000256" key="3">
    <source>
        <dbReference type="ARBA" id="ARBA00009014"/>
    </source>
</evidence>
<keyword evidence="4 11" id="KW-0662">Pyridine nucleotide biosynthesis</keyword>
<dbReference type="Gene3D" id="3.40.50.620">
    <property type="entry name" value="HUPs"/>
    <property type="match status" value="1"/>
</dbReference>
<dbReference type="Proteomes" id="UP001226867">
    <property type="component" value="Unassembled WGS sequence"/>
</dbReference>
<gene>
    <name evidence="11" type="primary">nadD</name>
    <name evidence="13" type="ORF">J2W36_004139</name>
</gene>
<comment type="pathway">
    <text evidence="2 11">Cofactor biosynthesis; NAD(+) biosynthesis; deamido-NAD(+) from nicotinate D-ribonucleotide: step 1/1.</text>
</comment>
<name>A0ABT9SBZ2_9BURK</name>
<dbReference type="RefSeq" id="WP_307691634.1">
    <property type="nucleotide sequence ID" value="NZ_JAUSRO010000014.1"/>
</dbReference>
<evidence type="ECO:0000313" key="14">
    <source>
        <dbReference type="Proteomes" id="UP001226867"/>
    </source>
</evidence>
<evidence type="ECO:0000256" key="8">
    <source>
        <dbReference type="ARBA" id="ARBA00022840"/>
    </source>
</evidence>
<dbReference type="PANTHER" id="PTHR39321:SF3">
    <property type="entry name" value="PHOSPHOPANTETHEINE ADENYLYLTRANSFERASE"/>
    <property type="match status" value="1"/>
</dbReference>
<proteinExistence type="inferred from homology"/>
<dbReference type="InterPro" id="IPR004821">
    <property type="entry name" value="Cyt_trans-like"/>
</dbReference>
<keyword evidence="6 11" id="KW-0548">Nucleotidyltransferase</keyword>
<dbReference type="HAMAP" id="MF_00244">
    <property type="entry name" value="NaMN_adenylyltr"/>
    <property type="match status" value="1"/>
</dbReference>
<dbReference type="NCBIfam" id="TIGR00482">
    <property type="entry name" value="nicotinate (nicotinamide) nucleotide adenylyltransferase"/>
    <property type="match status" value="1"/>
</dbReference>
<dbReference type="SUPFAM" id="SSF52374">
    <property type="entry name" value="Nucleotidylyl transferase"/>
    <property type="match status" value="1"/>
</dbReference>
<protein>
    <recommendedName>
        <fullName evidence="11">Probable nicotinate-nucleotide adenylyltransferase</fullName>
        <ecNumber evidence="11">2.7.7.18</ecNumber>
    </recommendedName>
    <alternativeName>
        <fullName evidence="11">Deamido-NAD(+) diphosphorylase</fullName>
    </alternativeName>
    <alternativeName>
        <fullName evidence="11">Deamido-NAD(+) pyrophosphorylase</fullName>
    </alternativeName>
    <alternativeName>
        <fullName evidence="11">Nicotinate mononucleotide adenylyltransferase</fullName>
        <shortName evidence="11">NaMN adenylyltransferase</shortName>
    </alternativeName>
</protein>
<comment type="catalytic activity">
    <reaction evidence="10 11">
        <text>nicotinate beta-D-ribonucleotide + ATP + H(+) = deamido-NAD(+) + diphosphate</text>
        <dbReference type="Rhea" id="RHEA:22860"/>
        <dbReference type="ChEBI" id="CHEBI:15378"/>
        <dbReference type="ChEBI" id="CHEBI:30616"/>
        <dbReference type="ChEBI" id="CHEBI:33019"/>
        <dbReference type="ChEBI" id="CHEBI:57502"/>
        <dbReference type="ChEBI" id="CHEBI:58437"/>
        <dbReference type="EC" id="2.7.7.18"/>
    </reaction>
</comment>
<evidence type="ECO:0000256" key="4">
    <source>
        <dbReference type="ARBA" id="ARBA00022642"/>
    </source>
</evidence>
<dbReference type="EC" id="2.7.7.18" evidence="11"/>
<keyword evidence="5 11" id="KW-0808">Transferase</keyword>
<dbReference type="GO" id="GO:0004515">
    <property type="term" value="F:nicotinate-nucleotide adenylyltransferase activity"/>
    <property type="evidence" value="ECO:0007669"/>
    <property type="project" value="UniProtKB-EC"/>
</dbReference>
<keyword evidence="9 11" id="KW-0520">NAD</keyword>
<dbReference type="InterPro" id="IPR014729">
    <property type="entry name" value="Rossmann-like_a/b/a_fold"/>
</dbReference>
<dbReference type="PANTHER" id="PTHR39321">
    <property type="entry name" value="NICOTINATE-NUCLEOTIDE ADENYLYLTRANSFERASE-RELATED"/>
    <property type="match status" value="1"/>
</dbReference>
<comment type="function">
    <text evidence="1 11">Catalyzes the reversible adenylation of nicotinate mononucleotide (NaMN) to nicotinic acid adenine dinucleotide (NaAD).</text>
</comment>
<keyword evidence="13" id="KW-0378">Hydrolase</keyword>
<keyword evidence="14" id="KW-1185">Reference proteome</keyword>
<evidence type="ECO:0000256" key="7">
    <source>
        <dbReference type="ARBA" id="ARBA00022741"/>
    </source>
</evidence>
<sequence length="210" mass="22449">MALTPLAGAPRIGVFGGAFDPPHIAHVALAQAALSQLSLASLRIFPTGQAWHKARALTAAPHRLAMAELAFGDLPNVVVDPRETLRSGPTYTLDTLRELQAEHPASQLVLIMGADQAVALPGWHGWTEILSIAIISIAHRVESAVGIARFDPQTLPGLPASARFEALDLPPMDTSATQIRARAARGDDITRLVPPAVARYIEQHHLYHSA</sequence>
<evidence type="ECO:0000256" key="5">
    <source>
        <dbReference type="ARBA" id="ARBA00022679"/>
    </source>
</evidence>
<evidence type="ECO:0000313" key="13">
    <source>
        <dbReference type="EMBL" id="MDP9901869.1"/>
    </source>
</evidence>
<organism evidence="13 14">
    <name type="scientific">Variovorax ginsengisoli</name>
    <dbReference type="NCBI Taxonomy" id="363844"/>
    <lineage>
        <taxon>Bacteria</taxon>
        <taxon>Pseudomonadati</taxon>
        <taxon>Pseudomonadota</taxon>
        <taxon>Betaproteobacteria</taxon>
        <taxon>Burkholderiales</taxon>
        <taxon>Comamonadaceae</taxon>
        <taxon>Variovorax</taxon>
    </lineage>
</organism>
<feature type="domain" description="Cytidyltransferase-like" evidence="12">
    <location>
        <begin position="14"/>
        <end position="181"/>
    </location>
</feature>
<evidence type="ECO:0000256" key="11">
    <source>
        <dbReference type="HAMAP-Rule" id="MF_00244"/>
    </source>
</evidence>